<dbReference type="Proteomes" id="UP001499947">
    <property type="component" value="Unassembled WGS sequence"/>
</dbReference>
<accession>A0ABP4S7S8</accession>
<protein>
    <submittedName>
        <fullName evidence="2">Uncharacterized protein</fullName>
    </submittedName>
</protein>
<feature type="compositionally biased region" description="Basic residues" evidence="1">
    <location>
        <begin position="106"/>
        <end position="115"/>
    </location>
</feature>
<keyword evidence="3" id="KW-1185">Reference proteome</keyword>
<evidence type="ECO:0000256" key="1">
    <source>
        <dbReference type="SAM" id="MobiDB-lite"/>
    </source>
</evidence>
<comment type="caution">
    <text evidence="2">The sequence shown here is derived from an EMBL/GenBank/DDBJ whole genome shotgun (WGS) entry which is preliminary data.</text>
</comment>
<reference evidence="3" key="1">
    <citation type="journal article" date="2019" name="Int. J. Syst. Evol. Microbiol.">
        <title>The Global Catalogue of Microorganisms (GCM) 10K type strain sequencing project: providing services to taxonomists for standard genome sequencing and annotation.</title>
        <authorList>
            <consortium name="The Broad Institute Genomics Platform"/>
            <consortium name="The Broad Institute Genome Sequencing Center for Infectious Disease"/>
            <person name="Wu L."/>
            <person name="Ma J."/>
        </authorList>
    </citation>
    <scope>NUCLEOTIDE SEQUENCE [LARGE SCALE GENOMIC DNA]</scope>
    <source>
        <strain evidence="3">JCM 13244</strain>
    </source>
</reference>
<organism evidence="2 3">
    <name type="scientific">Streptomyces yatensis</name>
    <dbReference type="NCBI Taxonomy" id="155177"/>
    <lineage>
        <taxon>Bacteria</taxon>
        <taxon>Bacillati</taxon>
        <taxon>Actinomycetota</taxon>
        <taxon>Actinomycetes</taxon>
        <taxon>Kitasatosporales</taxon>
        <taxon>Streptomycetaceae</taxon>
        <taxon>Streptomyces</taxon>
        <taxon>Streptomyces violaceusniger group</taxon>
    </lineage>
</organism>
<proteinExistence type="predicted"/>
<dbReference type="EMBL" id="BAAALR010000007">
    <property type="protein sequence ID" value="GAA1668671.1"/>
    <property type="molecule type" value="Genomic_DNA"/>
</dbReference>
<evidence type="ECO:0000313" key="2">
    <source>
        <dbReference type="EMBL" id="GAA1668671.1"/>
    </source>
</evidence>
<sequence length="115" mass="12482">MPPDGLDFPARPAIEDTPEGRSGAGAQPPIREGAGWGTNPPAAAPLDTASAPPYLPRNHFRELSGYFRKAHDAHTSVKVKVKIKVHPPRVHPRRSPAAGRDGARRLRERRARGFG</sequence>
<feature type="region of interest" description="Disordered" evidence="1">
    <location>
        <begin position="1"/>
        <end position="55"/>
    </location>
</feature>
<name>A0ABP4S7S8_9ACTN</name>
<feature type="region of interest" description="Disordered" evidence="1">
    <location>
        <begin position="87"/>
        <end position="115"/>
    </location>
</feature>
<evidence type="ECO:0000313" key="3">
    <source>
        <dbReference type="Proteomes" id="UP001499947"/>
    </source>
</evidence>
<gene>
    <name evidence="2" type="ORF">GCM10009680_05250</name>
</gene>